<gene>
    <name evidence="1" type="ORF">LZ016_08455</name>
</gene>
<reference evidence="1 2" key="1">
    <citation type="submission" date="2022-03" db="EMBL/GenBank/DDBJ databases">
        <authorList>
            <person name="Jo J.-H."/>
            <person name="Im W.-T."/>
        </authorList>
    </citation>
    <scope>NUCLEOTIDE SEQUENCE [LARGE SCALE GENOMIC DNA]</scope>
    <source>
        <strain evidence="1 2">SM33</strain>
    </source>
</reference>
<dbReference type="PANTHER" id="PTHR36302">
    <property type="entry name" value="BLR7088 PROTEIN"/>
    <property type="match status" value="1"/>
</dbReference>
<dbReference type="PROSITE" id="PS51257">
    <property type="entry name" value="PROKAR_LIPOPROTEIN"/>
    <property type="match status" value="1"/>
</dbReference>
<dbReference type="InterPro" id="IPR058248">
    <property type="entry name" value="Lxx211020-like"/>
</dbReference>
<dbReference type="Gene3D" id="2.60.40.1890">
    <property type="entry name" value="PCu(A)C copper chaperone"/>
    <property type="match status" value="1"/>
</dbReference>
<proteinExistence type="predicted"/>
<organism evidence="1 2">
    <name type="scientific">Sphingomonas telluris</name>
    <dbReference type="NCBI Taxonomy" id="2907998"/>
    <lineage>
        <taxon>Bacteria</taxon>
        <taxon>Pseudomonadati</taxon>
        <taxon>Pseudomonadota</taxon>
        <taxon>Alphaproteobacteria</taxon>
        <taxon>Sphingomonadales</taxon>
        <taxon>Sphingomonadaceae</taxon>
        <taxon>Sphingomonas</taxon>
    </lineage>
</organism>
<sequence length="159" mass="16652">MKRIVLLAALLAVSCSKEQPPEKPAKEEAKKGPVNVRVMNPWARETAPGQTMGAAYMTIRNPSWDTDWLQGVTVDAPATAAVHDTATANGVTSMKAVPSLEIPAGGAVQLKPQGTHIMISGLAAPLKEGSSLPLTLHFKRSGARKIDVPVLDAAADGPK</sequence>
<dbReference type="PANTHER" id="PTHR36302:SF1">
    <property type="entry name" value="COPPER CHAPERONE PCU(A)C"/>
    <property type="match status" value="1"/>
</dbReference>
<dbReference type="InterPro" id="IPR036182">
    <property type="entry name" value="PCuAC_sf"/>
</dbReference>
<dbReference type="Pfam" id="PF04314">
    <property type="entry name" value="PCuAC"/>
    <property type="match status" value="1"/>
</dbReference>
<name>A0ABS9VN45_9SPHN</name>
<comment type="caution">
    <text evidence="1">The sequence shown here is derived from an EMBL/GenBank/DDBJ whole genome shotgun (WGS) entry which is preliminary data.</text>
</comment>
<dbReference type="RefSeq" id="WP_241446947.1">
    <property type="nucleotide sequence ID" value="NZ_JAKZHW010000001.1"/>
</dbReference>
<accession>A0ABS9VN45</accession>
<dbReference type="InterPro" id="IPR007410">
    <property type="entry name" value="LpqE-like"/>
</dbReference>
<protein>
    <submittedName>
        <fullName evidence="1">Copper chaperone PCu(A)C</fullName>
    </submittedName>
</protein>
<evidence type="ECO:0000313" key="1">
    <source>
        <dbReference type="EMBL" id="MCH8616128.1"/>
    </source>
</evidence>
<dbReference type="Proteomes" id="UP001203058">
    <property type="component" value="Unassembled WGS sequence"/>
</dbReference>
<dbReference type="SUPFAM" id="SSF110087">
    <property type="entry name" value="DR1885-like metal-binding protein"/>
    <property type="match status" value="1"/>
</dbReference>
<dbReference type="EMBL" id="JAKZHW010000001">
    <property type="protein sequence ID" value="MCH8616128.1"/>
    <property type="molecule type" value="Genomic_DNA"/>
</dbReference>
<evidence type="ECO:0000313" key="2">
    <source>
        <dbReference type="Proteomes" id="UP001203058"/>
    </source>
</evidence>
<keyword evidence="2" id="KW-1185">Reference proteome</keyword>